<dbReference type="OrthoDB" id="8062037at2759"/>
<feature type="region of interest" description="Disordered" evidence="16">
    <location>
        <begin position="284"/>
        <end position="305"/>
    </location>
</feature>
<dbReference type="InterPro" id="IPR001841">
    <property type="entry name" value="Znf_RING"/>
</dbReference>
<dbReference type="AlphaFoldDB" id="A0A2Z6N388"/>
<dbReference type="GO" id="GO:0016020">
    <property type="term" value="C:membrane"/>
    <property type="evidence" value="ECO:0007669"/>
    <property type="project" value="UniProtKB-SubCell"/>
</dbReference>
<evidence type="ECO:0000256" key="1">
    <source>
        <dbReference type="ARBA" id="ARBA00000900"/>
    </source>
</evidence>
<proteinExistence type="inferred from homology"/>
<dbReference type="Pfam" id="PF13639">
    <property type="entry name" value="zf-RING_2"/>
    <property type="match status" value="1"/>
</dbReference>
<feature type="compositionally biased region" description="Basic residues" evidence="16">
    <location>
        <begin position="8"/>
        <end position="19"/>
    </location>
</feature>
<sequence>MTNSKNVKLQKQKTKHHHFTHDMGGAPSFKPFSITFFPFFPIIIVTVTTTLILIASAEDHNLNENGTIHSLKDDNDIAASSPPPISSTDSSGHVAKKLVPFKPSTAVIVGVLTTTFSLALLLLLYAKHCNSGNVFAASNANVDGESRLHERKNSGIDRTIVESLPVFKFESLTGQKHGLECAVCLNGFEDPEVLRLLPKCKHAFHMECVDTWLDEHSTCPLCRYKVDPNDINIPPQQSAEESLSSSDIESGRVISNINDNVSQQENENVGSQHVLENSDTSCKVEVDSNQNSNNNSKSVRSEDVTGEHRLDHRIILSPACSDTSRKGVHQQWRNFESDDMLYLNSDRIISDSSSSQLNSLHGRRRTMVECNRNLVDDEMENGFGGGGMGERNLRTVSERVGMSRFLSRERWRETERGSREEQARQRERVTSRWLAWISGPKTQ</sequence>
<evidence type="ECO:0000256" key="8">
    <source>
        <dbReference type="ARBA" id="ARBA00022729"/>
    </source>
</evidence>
<feature type="domain" description="RING-type" evidence="18">
    <location>
        <begin position="181"/>
        <end position="223"/>
    </location>
</feature>
<dbReference type="GO" id="GO:0061630">
    <property type="term" value="F:ubiquitin protein ligase activity"/>
    <property type="evidence" value="ECO:0007669"/>
    <property type="project" value="UniProtKB-EC"/>
</dbReference>
<evidence type="ECO:0000313" key="20">
    <source>
        <dbReference type="Proteomes" id="UP000242715"/>
    </source>
</evidence>
<dbReference type="Gene3D" id="3.30.40.10">
    <property type="entry name" value="Zinc/RING finger domain, C3HC4 (zinc finger)"/>
    <property type="match status" value="1"/>
</dbReference>
<comment type="similarity">
    <text evidence="14">Belongs to the RING-type zinc finger family. ATL subfamily.</text>
</comment>
<evidence type="ECO:0000259" key="18">
    <source>
        <dbReference type="PROSITE" id="PS50089"/>
    </source>
</evidence>
<dbReference type="SUPFAM" id="SSF57850">
    <property type="entry name" value="RING/U-box"/>
    <property type="match status" value="1"/>
</dbReference>
<dbReference type="GO" id="GO:0008270">
    <property type="term" value="F:zinc ion binding"/>
    <property type="evidence" value="ECO:0007669"/>
    <property type="project" value="UniProtKB-KW"/>
</dbReference>
<evidence type="ECO:0000256" key="3">
    <source>
        <dbReference type="ARBA" id="ARBA00004906"/>
    </source>
</evidence>
<dbReference type="PROSITE" id="PS50089">
    <property type="entry name" value="ZF_RING_2"/>
    <property type="match status" value="1"/>
</dbReference>
<evidence type="ECO:0000256" key="15">
    <source>
        <dbReference type="PROSITE-ProRule" id="PRU00175"/>
    </source>
</evidence>
<feature type="compositionally biased region" description="Low complexity" evidence="16">
    <location>
        <begin position="288"/>
        <end position="298"/>
    </location>
</feature>
<evidence type="ECO:0000256" key="10">
    <source>
        <dbReference type="ARBA" id="ARBA00022786"/>
    </source>
</evidence>
<gene>
    <name evidence="19" type="ORF">TSUD_217050</name>
</gene>
<evidence type="ECO:0000256" key="14">
    <source>
        <dbReference type="ARBA" id="ARBA00024209"/>
    </source>
</evidence>
<comment type="pathway">
    <text evidence="3">Protein modification; protein ubiquitination.</text>
</comment>
<keyword evidence="7" id="KW-0479">Metal-binding</keyword>
<keyword evidence="6 17" id="KW-0812">Transmembrane</keyword>
<dbReference type="InterPro" id="IPR013083">
    <property type="entry name" value="Znf_RING/FYVE/PHD"/>
</dbReference>
<evidence type="ECO:0000256" key="16">
    <source>
        <dbReference type="SAM" id="MobiDB-lite"/>
    </source>
</evidence>
<protein>
    <recommendedName>
        <fullName evidence="4">RING-type E3 ubiquitin transferase</fullName>
        <ecNumber evidence="4">2.3.2.27</ecNumber>
    </recommendedName>
</protein>
<dbReference type="FunFam" id="3.30.40.10:FF:000285">
    <property type="entry name" value="RING-H2 finger protein ATL43"/>
    <property type="match status" value="1"/>
</dbReference>
<accession>A0A2Z6N388</accession>
<feature type="transmembrane region" description="Helical" evidence="17">
    <location>
        <begin position="32"/>
        <end position="55"/>
    </location>
</feature>
<keyword evidence="11" id="KW-0862">Zinc</keyword>
<evidence type="ECO:0000256" key="7">
    <source>
        <dbReference type="ARBA" id="ARBA00022723"/>
    </source>
</evidence>
<evidence type="ECO:0000256" key="17">
    <source>
        <dbReference type="SAM" id="Phobius"/>
    </source>
</evidence>
<keyword evidence="12 17" id="KW-1133">Transmembrane helix</keyword>
<keyword evidence="5" id="KW-0808">Transferase</keyword>
<evidence type="ECO:0000313" key="19">
    <source>
        <dbReference type="EMBL" id="GAU39324.1"/>
    </source>
</evidence>
<reference evidence="20" key="1">
    <citation type="journal article" date="2017" name="Front. Plant Sci.">
        <title>Climate Clever Clovers: New Paradigm to Reduce the Environmental Footprint of Ruminants by Breeding Low Methanogenic Forages Utilizing Haplotype Variation.</title>
        <authorList>
            <person name="Kaur P."/>
            <person name="Appels R."/>
            <person name="Bayer P.E."/>
            <person name="Keeble-Gagnere G."/>
            <person name="Wang J."/>
            <person name="Hirakawa H."/>
            <person name="Shirasawa K."/>
            <person name="Vercoe P."/>
            <person name="Stefanova K."/>
            <person name="Durmic Z."/>
            <person name="Nichols P."/>
            <person name="Revell C."/>
            <person name="Isobe S.N."/>
            <person name="Edwards D."/>
            <person name="Erskine W."/>
        </authorList>
    </citation>
    <scope>NUCLEOTIDE SEQUENCE [LARGE SCALE GENOMIC DNA]</scope>
    <source>
        <strain evidence="20">cv. Daliak</strain>
    </source>
</reference>
<feature type="region of interest" description="Disordered" evidence="16">
    <location>
        <begin position="1"/>
        <end position="20"/>
    </location>
</feature>
<dbReference type="Proteomes" id="UP000242715">
    <property type="component" value="Unassembled WGS sequence"/>
</dbReference>
<evidence type="ECO:0000256" key="4">
    <source>
        <dbReference type="ARBA" id="ARBA00012483"/>
    </source>
</evidence>
<keyword evidence="8" id="KW-0732">Signal</keyword>
<evidence type="ECO:0000256" key="2">
    <source>
        <dbReference type="ARBA" id="ARBA00004167"/>
    </source>
</evidence>
<keyword evidence="9 15" id="KW-0863">Zinc-finger</keyword>
<evidence type="ECO:0000256" key="12">
    <source>
        <dbReference type="ARBA" id="ARBA00022989"/>
    </source>
</evidence>
<comment type="subcellular location">
    <subcellularLocation>
        <location evidence="2">Membrane</location>
        <topology evidence="2">Single-pass membrane protein</topology>
    </subcellularLocation>
</comment>
<dbReference type="CDD" id="cd16461">
    <property type="entry name" value="RING-H2_EL5-like"/>
    <property type="match status" value="1"/>
</dbReference>
<keyword evidence="20" id="KW-1185">Reference proteome</keyword>
<dbReference type="EC" id="2.3.2.27" evidence="4"/>
<dbReference type="EMBL" id="DF973755">
    <property type="protein sequence ID" value="GAU39324.1"/>
    <property type="molecule type" value="Genomic_DNA"/>
</dbReference>
<dbReference type="SMART" id="SM00184">
    <property type="entry name" value="RING"/>
    <property type="match status" value="1"/>
</dbReference>
<dbReference type="PANTHER" id="PTHR46539:SF2">
    <property type="entry name" value="RING-H2 FINGER PROTEIN ATL43"/>
    <property type="match status" value="1"/>
</dbReference>
<comment type="catalytic activity">
    <reaction evidence="1">
        <text>S-ubiquitinyl-[E2 ubiquitin-conjugating enzyme]-L-cysteine + [acceptor protein]-L-lysine = [E2 ubiquitin-conjugating enzyme]-L-cysteine + N(6)-ubiquitinyl-[acceptor protein]-L-lysine.</text>
        <dbReference type="EC" id="2.3.2.27"/>
    </reaction>
</comment>
<organism evidence="19 20">
    <name type="scientific">Trifolium subterraneum</name>
    <name type="common">Subterranean clover</name>
    <dbReference type="NCBI Taxonomy" id="3900"/>
    <lineage>
        <taxon>Eukaryota</taxon>
        <taxon>Viridiplantae</taxon>
        <taxon>Streptophyta</taxon>
        <taxon>Embryophyta</taxon>
        <taxon>Tracheophyta</taxon>
        <taxon>Spermatophyta</taxon>
        <taxon>Magnoliopsida</taxon>
        <taxon>eudicotyledons</taxon>
        <taxon>Gunneridae</taxon>
        <taxon>Pentapetalae</taxon>
        <taxon>rosids</taxon>
        <taxon>fabids</taxon>
        <taxon>Fabales</taxon>
        <taxon>Fabaceae</taxon>
        <taxon>Papilionoideae</taxon>
        <taxon>50 kb inversion clade</taxon>
        <taxon>NPAAA clade</taxon>
        <taxon>Hologalegina</taxon>
        <taxon>IRL clade</taxon>
        <taxon>Trifolieae</taxon>
        <taxon>Trifolium</taxon>
    </lineage>
</organism>
<name>A0A2Z6N388_TRISU</name>
<dbReference type="PANTHER" id="PTHR46539">
    <property type="entry name" value="E3 UBIQUITIN-PROTEIN LIGASE ATL42"/>
    <property type="match status" value="1"/>
</dbReference>
<evidence type="ECO:0000256" key="11">
    <source>
        <dbReference type="ARBA" id="ARBA00022833"/>
    </source>
</evidence>
<evidence type="ECO:0000256" key="5">
    <source>
        <dbReference type="ARBA" id="ARBA00022679"/>
    </source>
</evidence>
<feature type="transmembrane region" description="Helical" evidence="17">
    <location>
        <begin position="106"/>
        <end position="126"/>
    </location>
</feature>
<keyword evidence="10" id="KW-0833">Ubl conjugation pathway</keyword>
<evidence type="ECO:0000256" key="13">
    <source>
        <dbReference type="ARBA" id="ARBA00023136"/>
    </source>
</evidence>
<evidence type="ECO:0000256" key="6">
    <source>
        <dbReference type="ARBA" id="ARBA00022692"/>
    </source>
</evidence>
<keyword evidence="13 17" id="KW-0472">Membrane</keyword>
<evidence type="ECO:0000256" key="9">
    <source>
        <dbReference type="ARBA" id="ARBA00022771"/>
    </source>
</evidence>